<dbReference type="AlphaFoldDB" id="K7YT59"/>
<protein>
    <submittedName>
        <fullName evidence="2">Uncharacterized protein</fullName>
    </submittedName>
</protein>
<dbReference type="EMBL" id="CP002930">
    <property type="protein sequence ID" value="AFY00813.1"/>
    <property type="molecule type" value="Genomic_DNA"/>
</dbReference>
<keyword evidence="1" id="KW-0472">Membrane</keyword>
<proteinExistence type="predicted"/>
<sequence>MRPYWVAHCRVLWFVMASIVHIVLVFAPVSFAESLEKKERYFYVVGSGESLGMILRTLGISPKWGVGGAVDRVVMENTQVFSSEKSANLVFPGEKIFFDAIDQKQIDIGIAAGFISRTSHGHIQFLCSKEALSAWEAFRRELAIDVDPYDPRYATLARKCRHTLVGHQRIIASDLEEPINIDSNGAKLIKYESVDLKTRRSGLGLNIGFGFSREDSTDTSNGASATLLSDLTVGYSFDWTQYWSERWQTAFTLSAEQAKYRQVVSGAAQSDEIVLGGFGFSVGYIGSWALWDISIRHQQEPIVRAEQIGDATIDAVAQTFVSGSATKEIVSAGTLSAAGFAGFEYGLGASVGTLYRVQSSSRYFGGILLTQDLVEGLLRLQVKFSEQETLTTISAQRSKDVQAQLGYVFFLP</sequence>
<accession>K7YT59</accession>
<feature type="transmembrane region" description="Helical" evidence="1">
    <location>
        <begin position="12"/>
        <end position="32"/>
    </location>
</feature>
<reference evidence="2 3" key="1">
    <citation type="journal article" date="2012" name="BMC Genomics">
        <title>Genome analysis of a simultaneously predatory and prey-independent, novel Bdellovibrio bacteriovorus from the River Tiber, supports in silico predictions of both ancient and recent lateral gene transfer from diverse bacteria.</title>
        <authorList>
            <person name="Hobley L."/>
            <person name="Lerner T.R."/>
            <person name="Williams L.E."/>
            <person name="Lambert C."/>
            <person name="Till R."/>
            <person name="Milner D.S."/>
            <person name="Basford S.M."/>
            <person name="Capeness M.J."/>
            <person name="Fenton A.K."/>
            <person name="Atterbury R.J."/>
            <person name="Harris M.A."/>
            <person name="Sockett R.E."/>
        </authorList>
    </citation>
    <scope>NUCLEOTIDE SEQUENCE [LARGE SCALE GENOMIC DNA]</scope>
    <source>
        <strain evidence="2 3">Tiberius</strain>
    </source>
</reference>
<dbReference type="KEGG" id="bbat:Bdt_1113"/>
<organism evidence="2 3">
    <name type="scientific">Bdellovibrio bacteriovorus str. Tiberius</name>
    <dbReference type="NCBI Taxonomy" id="1069642"/>
    <lineage>
        <taxon>Bacteria</taxon>
        <taxon>Pseudomonadati</taxon>
        <taxon>Bdellovibrionota</taxon>
        <taxon>Bdellovibrionia</taxon>
        <taxon>Bdellovibrionales</taxon>
        <taxon>Pseudobdellovibrionaceae</taxon>
        <taxon>Bdellovibrio</taxon>
    </lineage>
</organism>
<evidence type="ECO:0000313" key="3">
    <source>
        <dbReference type="Proteomes" id="UP000010074"/>
    </source>
</evidence>
<gene>
    <name evidence="2" type="ORF">Bdt_1113</name>
</gene>
<dbReference type="PATRIC" id="fig|1069642.3.peg.1100"/>
<dbReference type="Proteomes" id="UP000010074">
    <property type="component" value="Chromosome"/>
</dbReference>
<keyword evidence="1" id="KW-1133">Transmembrane helix</keyword>
<evidence type="ECO:0000313" key="2">
    <source>
        <dbReference type="EMBL" id="AFY00813.1"/>
    </source>
</evidence>
<evidence type="ECO:0000256" key="1">
    <source>
        <dbReference type="SAM" id="Phobius"/>
    </source>
</evidence>
<dbReference type="HOGENOM" id="CLU_666763_0_0_7"/>
<keyword evidence="1" id="KW-0812">Transmembrane</keyword>
<name>K7YT59_BDEBC</name>